<comment type="caution">
    <text evidence="1">The sequence shown here is derived from an EMBL/GenBank/DDBJ whole genome shotgun (WGS) entry which is preliminary data.</text>
</comment>
<name>A0A3B0C332_9BACL</name>
<keyword evidence="2" id="KW-1185">Reference proteome</keyword>
<protein>
    <submittedName>
        <fullName evidence="1">ADP-heptose synthase</fullName>
    </submittedName>
</protein>
<evidence type="ECO:0000313" key="2">
    <source>
        <dbReference type="Proteomes" id="UP000282311"/>
    </source>
</evidence>
<reference evidence="1 2" key="1">
    <citation type="journal article" date="2007" name="Int. J. Syst. Evol. Microbiol.">
        <title>Paenibacillus ginsengarvi sp. nov., isolated from soil from ginseng cultivation.</title>
        <authorList>
            <person name="Yoon M.H."/>
            <person name="Ten L.N."/>
            <person name="Im W.T."/>
        </authorList>
    </citation>
    <scope>NUCLEOTIDE SEQUENCE [LARGE SCALE GENOMIC DNA]</scope>
    <source>
        <strain evidence="1 2">KCTC 13059</strain>
    </source>
</reference>
<sequence>MNRRFVIEAVLVAVYGQLLVPGRPVEFLVPYSTIQELYEMRDSDEPVMPEQDEDAHVKQKIKELIDFFEESFNRKKIERALQMPWKKSPPLLVNDDVTFTIVYAIDNAHYGETFDPVETELILTALYEKAPIVTDQLEFLDKVIEAEVPVQTYDVEDFEFALEEYISAEDWKTL</sequence>
<dbReference type="EMBL" id="RBAH01000017">
    <property type="protein sequence ID" value="RKN78988.1"/>
    <property type="molecule type" value="Genomic_DNA"/>
</dbReference>
<gene>
    <name evidence="1" type="ORF">D7M11_21695</name>
</gene>
<evidence type="ECO:0000313" key="1">
    <source>
        <dbReference type="EMBL" id="RKN78988.1"/>
    </source>
</evidence>
<organism evidence="1 2">
    <name type="scientific">Paenibacillus ginsengarvi</name>
    <dbReference type="NCBI Taxonomy" id="400777"/>
    <lineage>
        <taxon>Bacteria</taxon>
        <taxon>Bacillati</taxon>
        <taxon>Bacillota</taxon>
        <taxon>Bacilli</taxon>
        <taxon>Bacillales</taxon>
        <taxon>Paenibacillaceae</taxon>
        <taxon>Paenibacillus</taxon>
    </lineage>
</organism>
<dbReference type="Proteomes" id="UP000282311">
    <property type="component" value="Unassembled WGS sequence"/>
</dbReference>
<proteinExistence type="predicted"/>
<accession>A0A3B0C332</accession>
<dbReference type="OrthoDB" id="2878542at2"/>
<dbReference type="AlphaFoldDB" id="A0A3B0C332"/>
<dbReference type="RefSeq" id="WP_120749357.1">
    <property type="nucleotide sequence ID" value="NZ_RBAH01000017.1"/>
</dbReference>